<feature type="region of interest" description="Disordered" evidence="1">
    <location>
        <begin position="1"/>
        <end position="34"/>
    </location>
</feature>
<evidence type="ECO:0000313" key="4">
    <source>
        <dbReference type="Proteomes" id="UP000062833"/>
    </source>
</evidence>
<proteinExistence type="predicted"/>
<dbReference type="EMBL" id="CP012677">
    <property type="protein sequence ID" value="ALE91141.1"/>
    <property type="molecule type" value="Genomic_DNA"/>
</dbReference>
<gene>
    <name evidence="3" type="ORF">AOC05_00125</name>
</gene>
<organism evidence="3 4">
    <name type="scientific">Arthrobacter alpinus</name>
    <dbReference type="NCBI Taxonomy" id="656366"/>
    <lineage>
        <taxon>Bacteria</taxon>
        <taxon>Bacillati</taxon>
        <taxon>Actinomycetota</taxon>
        <taxon>Actinomycetes</taxon>
        <taxon>Micrococcales</taxon>
        <taxon>Micrococcaceae</taxon>
        <taxon>Arthrobacter</taxon>
    </lineage>
</organism>
<evidence type="ECO:0000256" key="2">
    <source>
        <dbReference type="SAM" id="Phobius"/>
    </source>
</evidence>
<accession>A0A0M4QMX2</accession>
<protein>
    <submittedName>
        <fullName evidence="3">Uncharacterized protein</fullName>
    </submittedName>
</protein>
<evidence type="ECO:0000313" key="3">
    <source>
        <dbReference type="EMBL" id="ALE91141.1"/>
    </source>
</evidence>
<name>A0A0M4QMX2_9MICC</name>
<feature type="transmembrane region" description="Helical" evidence="2">
    <location>
        <begin position="67"/>
        <end position="91"/>
    </location>
</feature>
<evidence type="ECO:0000256" key="1">
    <source>
        <dbReference type="SAM" id="MobiDB-lite"/>
    </source>
</evidence>
<keyword evidence="2" id="KW-1133">Transmembrane helix</keyword>
<dbReference type="KEGG" id="aaq:AOC05_00125"/>
<keyword evidence="2" id="KW-0812">Transmembrane</keyword>
<keyword evidence="2" id="KW-0472">Membrane</keyword>
<dbReference type="AlphaFoldDB" id="A0A0M4QMX2"/>
<sequence>MAQPEPAVATPERTTETPTVSEAPWPTYTPTETPQTFVPASQASQETAAVTEAELSLTNETSGGVNLMTWMMLLLGVTVLAGLGVGIYALLHVRGRHHS</sequence>
<dbReference type="Proteomes" id="UP000062833">
    <property type="component" value="Chromosome"/>
</dbReference>
<dbReference type="PATRIC" id="fig|656366.3.peg.22"/>
<keyword evidence="4" id="KW-1185">Reference proteome</keyword>
<reference evidence="4" key="1">
    <citation type="submission" date="2015-09" db="EMBL/GenBank/DDBJ databases">
        <title>Complete genome of Arthrobacter alpinus strain R3.8.</title>
        <authorList>
            <person name="See-Too W.S."/>
            <person name="Chan K.G."/>
        </authorList>
    </citation>
    <scope>NUCLEOTIDE SEQUENCE [LARGE SCALE GENOMIC DNA]</scope>
    <source>
        <strain evidence="4">R3.8</strain>
    </source>
</reference>